<dbReference type="Gene3D" id="3.40.50.2300">
    <property type="match status" value="1"/>
</dbReference>
<dbReference type="SMART" id="SM00091">
    <property type="entry name" value="PAS"/>
    <property type="match status" value="3"/>
</dbReference>
<dbReference type="Gene3D" id="3.30.450.20">
    <property type="entry name" value="PAS domain"/>
    <property type="match status" value="3"/>
</dbReference>
<dbReference type="OrthoDB" id="5555106at2"/>
<dbReference type="CDD" id="cd00082">
    <property type="entry name" value="HisKA"/>
    <property type="match status" value="1"/>
</dbReference>
<feature type="domain" description="Response regulatory" evidence="8">
    <location>
        <begin position="677"/>
        <end position="796"/>
    </location>
</feature>
<dbReference type="KEGG" id="hhk:HH1059_15630"/>
<dbReference type="InterPro" id="IPR036097">
    <property type="entry name" value="HisK_dim/P_sf"/>
</dbReference>
<dbReference type="SUPFAM" id="SSF47384">
    <property type="entry name" value="Homodimeric domain of signal transducing histidine kinase"/>
    <property type="match status" value="1"/>
</dbReference>
<feature type="domain" description="Histidine kinase" evidence="7">
    <location>
        <begin position="404"/>
        <end position="626"/>
    </location>
</feature>
<evidence type="ECO:0000259" key="10">
    <source>
        <dbReference type="PROSITE" id="PS50113"/>
    </source>
</evidence>
<dbReference type="InterPro" id="IPR035965">
    <property type="entry name" value="PAS-like_dom_sf"/>
</dbReference>
<dbReference type="RefSeq" id="WP_096409658.1">
    <property type="nucleotide sequence ID" value="NZ_AP017372.2"/>
</dbReference>
<feature type="domain" description="PAC" evidence="10">
    <location>
        <begin position="340"/>
        <end position="393"/>
    </location>
</feature>
<dbReference type="SUPFAM" id="SSF55874">
    <property type="entry name" value="ATPase domain of HSP90 chaperone/DNA topoisomerase II/histidine kinase"/>
    <property type="match status" value="1"/>
</dbReference>
<organism evidence="11 12">
    <name type="scientific">Halorhodospira halochloris</name>
    <name type="common">Ectothiorhodospira halochloris</name>
    <dbReference type="NCBI Taxonomy" id="1052"/>
    <lineage>
        <taxon>Bacteria</taxon>
        <taxon>Pseudomonadati</taxon>
        <taxon>Pseudomonadota</taxon>
        <taxon>Gammaproteobacteria</taxon>
        <taxon>Chromatiales</taxon>
        <taxon>Ectothiorhodospiraceae</taxon>
        <taxon>Halorhodospira</taxon>
    </lineage>
</organism>
<accession>A0A125T2P6</accession>
<evidence type="ECO:0000256" key="1">
    <source>
        <dbReference type="ARBA" id="ARBA00000085"/>
    </source>
</evidence>
<dbReference type="Gene3D" id="1.10.287.130">
    <property type="match status" value="1"/>
</dbReference>
<dbReference type="SUPFAM" id="SSF52172">
    <property type="entry name" value="CheY-like"/>
    <property type="match status" value="1"/>
</dbReference>
<keyword evidence="5" id="KW-0418">Kinase</keyword>
<feature type="domain" description="PAS" evidence="9">
    <location>
        <begin position="266"/>
        <end position="337"/>
    </location>
</feature>
<dbReference type="Pfam" id="PF08448">
    <property type="entry name" value="PAS_4"/>
    <property type="match status" value="1"/>
</dbReference>
<dbReference type="InterPro" id="IPR000014">
    <property type="entry name" value="PAS"/>
</dbReference>
<dbReference type="PANTHER" id="PTHR43047">
    <property type="entry name" value="TWO-COMPONENT HISTIDINE PROTEIN KINASE"/>
    <property type="match status" value="1"/>
</dbReference>
<protein>
    <recommendedName>
        <fullName evidence="2">histidine kinase</fullName>
        <ecNumber evidence="2">2.7.13.3</ecNumber>
    </recommendedName>
</protein>
<dbReference type="InterPro" id="IPR013656">
    <property type="entry name" value="PAS_4"/>
</dbReference>
<dbReference type="Pfam" id="PF02518">
    <property type="entry name" value="HATPase_c"/>
    <property type="match status" value="1"/>
</dbReference>
<dbReference type="PROSITE" id="PS50109">
    <property type="entry name" value="HIS_KIN"/>
    <property type="match status" value="1"/>
</dbReference>
<dbReference type="NCBIfam" id="TIGR00229">
    <property type="entry name" value="sensory_box"/>
    <property type="match status" value="3"/>
</dbReference>
<evidence type="ECO:0000256" key="4">
    <source>
        <dbReference type="ARBA" id="ARBA00022679"/>
    </source>
</evidence>
<dbReference type="InterPro" id="IPR001610">
    <property type="entry name" value="PAC"/>
</dbReference>
<evidence type="ECO:0000256" key="5">
    <source>
        <dbReference type="ARBA" id="ARBA00022777"/>
    </source>
</evidence>
<dbReference type="CDD" id="cd17546">
    <property type="entry name" value="REC_hyHK_CKI1_RcsC-like"/>
    <property type="match status" value="1"/>
</dbReference>
<dbReference type="Gene3D" id="3.30.565.10">
    <property type="entry name" value="Histidine kinase-like ATPase, C-terminal domain"/>
    <property type="match status" value="1"/>
</dbReference>
<evidence type="ECO:0000313" key="12">
    <source>
        <dbReference type="Proteomes" id="UP000218890"/>
    </source>
</evidence>
<dbReference type="InterPro" id="IPR000700">
    <property type="entry name" value="PAS-assoc_C"/>
</dbReference>
<dbReference type="Pfam" id="PF08447">
    <property type="entry name" value="PAS_3"/>
    <property type="match status" value="1"/>
</dbReference>
<dbReference type="PROSITE" id="PS50110">
    <property type="entry name" value="RESPONSE_REGULATORY"/>
    <property type="match status" value="1"/>
</dbReference>
<reference evidence="11" key="1">
    <citation type="submission" date="2016-02" db="EMBL/GenBank/DDBJ databases">
        <title>Halorhodospira halochloris DSM-1059 complete genome, version 2.</title>
        <authorList>
            <person name="Tsukatani Y."/>
        </authorList>
    </citation>
    <scope>NUCLEOTIDE SEQUENCE</scope>
    <source>
        <strain evidence="11">DSM 1059</strain>
    </source>
</reference>
<evidence type="ECO:0000259" key="9">
    <source>
        <dbReference type="PROSITE" id="PS50112"/>
    </source>
</evidence>
<dbReference type="SMART" id="SM00086">
    <property type="entry name" value="PAC"/>
    <property type="match status" value="3"/>
</dbReference>
<dbReference type="SMART" id="SM00388">
    <property type="entry name" value="HisKA"/>
    <property type="match status" value="1"/>
</dbReference>
<feature type="domain" description="PAS" evidence="9">
    <location>
        <begin position="140"/>
        <end position="185"/>
    </location>
</feature>
<dbReference type="SMART" id="SM00387">
    <property type="entry name" value="HATPase_c"/>
    <property type="match status" value="1"/>
</dbReference>
<evidence type="ECO:0000259" key="7">
    <source>
        <dbReference type="PROSITE" id="PS50109"/>
    </source>
</evidence>
<feature type="domain" description="PAS" evidence="9">
    <location>
        <begin position="19"/>
        <end position="54"/>
    </location>
</feature>
<dbReference type="EMBL" id="AP017372">
    <property type="protein sequence ID" value="BAU58271.1"/>
    <property type="molecule type" value="Genomic_DNA"/>
</dbReference>
<keyword evidence="12" id="KW-1185">Reference proteome</keyword>
<dbReference type="PANTHER" id="PTHR43047:SF64">
    <property type="entry name" value="HISTIDINE KINASE CONTAINING CHEY-HOMOLOGOUS RECEIVER DOMAIN AND PAS DOMAIN-RELATED"/>
    <property type="match status" value="1"/>
</dbReference>
<evidence type="ECO:0000256" key="3">
    <source>
        <dbReference type="ARBA" id="ARBA00022553"/>
    </source>
</evidence>
<dbReference type="InterPro" id="IPR003594">
    <property type="entry name" value="HATPase_dom"/>
</dbReference>
<evidence type="ECO:0000256" key="2">
    <source>
        <dbReference type="ARBA" id="ARBA00012438"/>
    </source>
</evidence>
<feature type="domain" description="PAC" evidence="10">
    <location>
        <begin position="94"/>
        <end position="146"/>
    </location>
</feature>
<comment type="catalytic activity">
    <reaction evidence="1">
        <text>ATP + protein L-histidine = ADP + protein N-phospho-L-histidine.</text>
        <dbReference type="EC" id="2.7.13.3"/>
    </reaction>
</comment>
<dbReference type="PROSITE" id="PS50113">
    <property type="entry name" value="PAC"/>
    <property type="match status" value="3"/>
</dbReference>
<dbReference type="InterPro" id="IPR004358">
    <property type="entry name" value="Sig_transdc_His_kin-like_C"/>
</dbReference>
<evidence type="ECO:0000313" key="11">
    <source>
        <dbReference type="EMBL" id="BAU58271.1"/>
    </source>
</evidence>
<dbReference type="SMART" id="SM00448">
    <property type="entry name" value="REC"/>
    <property type="match status" value="1"/>
</dbReference>
<dbReference type="GO" id="GO:0000155">
    <property type="term" value="F:phosphorelay sensor kinase activity"/>
    <property type="evidence" value="ECO:0007669"/>
    <property type="project" value="InterPro"/>
</dbReference>
<sequence length="796" mass="88975">MAHSDSYGGLCGTACLSSQVIDSLPEGVFCVDVQGNFTYLNPAACNLMGYERPDDLLGKYSHDLIHGRACHANFTSGPKTCPTLHALRTGEPSQAEEDYFVRRDGGILEVTIHAAALFDEHRRISGAVVSFHDISERKRLEREHRELVENHPHLIGRYRPDTTILFVNQAQADFFGCAPEQMIGRRWMAMIPAQEREVARCYLARFTPQEPVHSVELAQQRADGEMRWIHWTNKAYFDENAELIYFQAVGIDTTERRQAEQALRDSEKRFREMAENIDEIFWVRTADKMLYLNPAFERQTGLTRESAYANPDGFIDHIHPDDREAIAAKVNDSAGGGAYFDEVFRFIRPDTNEQCWLHARCMPIYNEQGEVARSVGTARDVSPFMALQQQLQQALKSKTFYLHAISHDMRTPLSAMLGVMESLLATPLTPWQVHQLQLCRSAAMQSLGLLDTLLLMARSEAGYVELNYESLSLHYFLDEQMQLFGVQAKEKDLELSHHIDAGVPERVEVDRLRLGQVLANLVINAIKFTDQGSVQVEVTQSEPQVLRFAVRDTGAGIAPQRQQAILDAFEQEKPGDLAASAGAGNRGFGLGLSISRELLKQMGGSLWLNSLPGEGSTFYFKVPFTYSSGYTAYHGEDADSVANVSRQKANEPVFSDCGSAQIAANEYSVVYPGAGLKVLIVEDEPVSAMLFRTLLEQLGAEVTGAFNGEQALSVWQDAEFDIVFTDLALPRLSGKDLVSAVREHEQANCLTRTPLIILSGYAPGDRPNAEESLDVDDYLHKPLEIKELVEVLRRFN</sequence>
<name>A0A125T2P6_HALHR</name>
<keyword evidence="4" id="KW-0808">Transferase</keyword>
<feature type="domain" description="PAC" evidence="10">
    <location>
        <begin position="213"/>
        <end position="265"/>
    </location>
</feature>
<dbReference type="SUPFAM" id="SSF55785">
    <property type="entry name" value="PYP-like sensor domain (PAS domain)"/>
    <property type="match status" value="3"/>
</dbReference>
<dbReference type="AlphaFoldDB" id="A0A125T2P6"/>
<evidence type="ECO:0000259" key="8">
    <source>
        <dbReference type="PROSITE" id="PS50110"/>
    </source>
</evidence>
<evidence type="ECO:0000256" key="6">
    <source>
        <dbReference type="PROSITE-ProRule" id="PRU00169"/>
    </source>
</evidence>
<dbReference type="Pfam" id="PF00072">
    <property type="entry name" value="Response_reg"/>
    <property type="match status" value="1"/>
</dbReference>
<dbReference type="InterPro" id="IPR013655">
    <property type="entry name" value="PAS_fold_3"/>
</dbReference>
<dbReference type="InterPro" id="IPR003661">
    <property type="entry name" value="HisK_dim/P_dom"/>
</dbReference>
<feature type="modified residue" description="4-aspartylphosphate" evidence="6">
    <location>
        <position position="726"/>
    </location>
</feature>
<dbReference type="InterPro" id="IPR005467">
    <property type="entry name" value="His_kinase_dom"/>
</dbReference>
<dbReference type="CDD" id="cd00130">
    <property type="entry name" value="PAS"/>
    <property type="match status" value="3"/>
</dbReference>
<keyword evidence="3 6" id="KW-0597">Phosphoprotein</keyword>
<dbReference type="InterPro" id="IPR011006">
    <property type="entry name" value="CheY-like_superfamily"/>
</dbReference>
<dbReference type="EC" id="2.7.13.3" evidence="2"/>
<dbReference type="Pfam" id="PF13426">
    <property type="entry name" value="PAS_9"/>
    <property type="match status" value="1"/>
</dbReference>
<dbReference type="PRINTS" id="PR00344">
    <property type="entry name" value="BCTRLSENSOR"/>
</dbReference>
<dbReference type="PROSITE" id="PS50112">
    <property type="entry name" value="PAS"/>
    <property type="match status" value="3"/>
</dbReference>
<dbReference type="Proteomes" id="UP000218890">
    <property type="component" value="Chromosome"/>
</dbReference>
<gene>
    <name evidence="11" type="ORF">HH1059_15630</name>
</gene>
<dbReference type="InterPro" id="IPR001789">
    <property type="entry name" value="Sig_transdc_resp-reg_receiver"/>
</dbReference>
<dbReference type="InterPro" id="IPR036890">
    <property type="entry name" value="HATPase_C_sf"/>
</dbReference>
<dbReference type="Pfam" id="PF00512">
    <property type="entry name" value="HisKA"/>
    <property type="match status" value="1"/>
</dbReference>
<proteinExistence type="predicted"/>